<feature type="region of interest" description="Disordered" evidence="2">
    <location>
        <begin position="208"/>
        <end position="239"/>
    </location>
</feature>
<dbReference type="GO" id="GO:0031177">
    <property type="term" value="F:phosphopantetheine binding"/>
    <property type="evidence" value="ECO:0007669"/>
    <property type="project" value="TreeGrafter"/>
</dbReference>
<dbReference type="InterPro" id="IPR000873">
    <property type="entry name" value="AMP-dep_synth/lig_dom"/>
</dbReference>
<feature type="compositionally biased region" description="Low complexity" evidence="2">
    <location>
        <begin position="754"/>
        <end position="769"/>
    </location>
</feature>
<dbReference type="Gene3D" id="3.30.300.30">
    <property type="match status" value="1"/>
</dbReference>
<feature type="region of interest" description="Disordered" evidence="2">
    <location>
        <begin position="1106"/>
        <end position="1151"/>
    </location>
</feature>
<feature type="compositionally biased region" description="Basic and acidic residues" evidence="2">
    <location>
        <begin position="586"/>
        <end position="596"/>
    </location>
</feature>
<dbReference type="OrthoDB" id="416786at2759"/>
<evidence type="ECO:0000259" key="3">
    <source>
        <dbReference type="Pfam" id="PF00501"/>
    </source>
</evidence>
<proteinExistence type="predicted"/>
<feature type="compositionally biased region" description="Basic and acidic residues" evidence="2">
    <location>
        <begin position="476"/>
        <end position="486"/>
    </location>
</feature>
<feature type="region of interest" description="Disordered" evidence="2">
    <location>
        <begin position="722"/>
        <end position="785"/>
    </location>
</feature>
<gene>
    <name evidence="4" type="ORF">PTSG_07767</name>
</gene>
<dbReference type="SUPFAM" id="SSF56801">
    <property type="entry name" value="Acetyl-CoA synthetase-like"/>
    <property type="match status" value="2"/>
</dbReference>
<dbReference type="Pfam" id="PF00501">
    <property type="entry name" value="AMP-binding"/>
    <property type="match status" value="1"/>
</dbReference>
<dbReference type="GO" id="GO:0044550">
    <property type="term" value="P:secondary metabolite biosynthetic process"/>
    <property type="evidence" value="ECO:0007669"/>
    <property type="project" value="TreeGrafter"/>
</dbReference>
<dbReference type="STRING" id="946362.F2UGA0"/>
<dbReference type="PROSITE" id="PS00012">
    <property type="entry name" value="PHOSPHOPANTETHEINE"/>
    <property type="match status" value="1"/>
</dbReference>
<feature type="compositionally biased region" description="Low complexity" evidence="2">
    <location>
        <begin position="1045"/>
        <end position="1063"/>
    </location>
</feature>
<dbReference type="PROSITE" id="PS50088">
    <property type="entry name" value="ANK_REPEAT"/>
    <property type="match status" value="1"/>
</dbReference>
<feature type="region of interest" description="Disordered" evidence="2">
    <location>
        <begin position="574"/>
        <end position="620"/>
    </location>
</feature>
<name>F2UGA0_SALR5</name>
<dbReference type="InterPro" id="IPR002110">
    <property type="entry name" value="Ankyrin_rpt"/>
</dbReference>
<evidence type="ECO:0000313" key="5">
    <source>
        <dbReference type="Proteomes" id="UP000007799"/>
    </source>
</evidence>
<dbReference type="SMART" id="SM00248">
    <property type="entry name" value="ANK"/>
    <property type="match status" value="3"/>
</dbReference>
<dbReference type="GO" id="GO:0043041">
    <property type="term" value="P:amino acid activation for nonribosomal peptide biosynthetic process"/>
    <property type="evidence" value="ECO:0007669"/>
    <property type="project" value="TreeGrafter"/>
</dbReference>
<dbReference type="Pfam" id="PF12796">
    <property type="entry name" value="Ank_2"/>
    <property type="match status" value="1"/>
</dbReference>
<dbReference type="KEGG" id="sre:PTSG_07767"/>
<feature type="compositionally biased region" description="Low complexity" evidence="2">
    <location>
        <begin position="961"/>
        <end position="973"/>
    </location>
</feature>
<dbReference type="Gene3D" id="3.40.50.12780">
    <property type="entry name" value="N-terminal domain of ligase-like"/>
    <property type="match status" value="2"/>
</dbReference>
<feature type="domain" description="AMP-dependent synthetase/ligase" evidence="3">
    <location>
        <begin position="59"/>
        <end position="402"/>
    </location>
</feature>
<dbReference type="RefSeq" id="XP_004991571.1">
    <property type="nucleotide sequence ID" value="XM_004991514.1"/>
</dbReference>
<dbReference type="PROSITE" id="PS50297">
    <property type="entry name" value="ANK_REP_REGION"/>
    <property type="match status" value="1"/>
</dbReference>
<feature type="region of interest" description="Disordered" evidence="2">
    <location>
        <begin position="955"/>
        <end position="981"/>
    </location>
</feature>
<dbReference type="InterPro" id="IPR045851">
    <property type="entry name" value="AMP-bd_C_sf"/>
</dbReference>
<dbReference type="PANTHER" id="PTHR45527">
    <property type="entry name" value="NONRIBOSOMAL PEPTIDE SYNTHETASE"/>
    <property type="match status" value="1"/>
</dbReference>
<dbReference type="EMBL" id="GL832973">
    <property type="protein sequence ID" value="EGD75650.1"/>
    <property type="molecule type" value="Genomic_DNA"/>
</dbReference>
<sequence length="1455" mass="151865">MMWVHSCAAGGAASGNVVVRRIDVEPLAAAISKLVLEVATAACHPTTLSLPSTLETCVAVAVCMDNGVELVASEVAVIEAGLTLVPVAPDCTLEEARHRIINTVPVVAALADLQGATSALAALCQEHGIPILLVEEQCSRDTAAAAKDSEKQRGCTWSLSLQQPPSAATHVHVCTQIATMHDHDDSGISTSTSTSRGGCAHGLQRLDNHAVNDDDNDDDDDDNHHHHHHHHHHHDGDDEADVNHVSHIFFTSGSTGLPKACAVTRRTLLEAVHNQRTTFNISANSAVFLGSTITFDPSLCDIFMARAADATVAVAPRHLMLTSLPECLQATRATHICTTPTLLQSYPRAALCPATLPALRTVALGGEPMAPLTAATWGTAPAQHRCRLFNVYGVTECCGYQSALEIENPASGAIAQQAPGEKQQQPHQPHQSLPVHRCVGGAMGTARLLLVKNHKHVSAKITALLNGDDGSGSSRGRGDEGCRGGEDGYSGDESDGNACSSNNGHSDAVPAAQRRWPVLAKEYVEVVSPSTRHAATGESHQSLPVHRCVGGAMGTARLLLVKNHKHVSAKITALLNGDDGSGSSRGRGDEGCRGGEDGYSGDESDGNACSSNNGHSDAVPAAQRRWPVLAKEYVEVVSPSTRHAATGEVWVVGGQMGLGYIAAAAAAAAAATTTTTTTTTSSLSATPGTALKGPARLLLKPHASFVYVRGVGAAYRTGDIARTCSSDDQDNDGDEDQHGGGRRLVDGRANGTITNSSSSTSTTSSNNNNHDNHSSKDASASSSSTTTAASECGRLQLLGRVDWQVKLLGRRVDLCGLESQYKQHLAPAVDAVAITAANQWLLCWVTPANEHHVDTHVSTCRTDGGGDGVDTCPHGLPTAPQPRPGGNTMALHAGHGGTAQSCRRCELLRSACLFVLRAHMPSYLVPRTMTCIRTFPTTSSGKLARKHLWRAQSRLYPALSPSPSSTSSSSSSSRPDQACMTSAAGVDTRLDTPLQQLIADVLSQHLPVPMQSPHDTFAQLGGDSLRAVRAVHALLAEINTRHHSNGSTSTTTTTSSSSNNSTSDGGGIGTFAERAAIAPAVVLTSTIVELEQAVIAAFPDMAPLNDCNDDDDADGGVDGVQAHRDSSGTGSTNGSRHHPTPMTTSLNGARERETRRLLAWAAESNDTAVMQLLIRAAHGGATPLMRRRCLAVAYAVACRHGSDGVVRLLNPHVRLADVCEHGCTPFTSGHTTSASTASGTASDMSAGDSTSNGSMMANGAGTDRPTQQRPLHLACGSGSEATVRAVLCHPDTRGGDDAVRRDGDGMTAVHHAARGGAGTRLLQLLLSQEMSKKGKATRQAAASRNKGSKATKGAHQKRSGGTCTVGDVCLHMRDAWGRTPLHWAVVNGHRTAVCALLDHGADATARDAADETPLMIAERRAQCRAADRGGLRPSVFGDIATLLGGSGKTVKLAST</sequence>
<dbReference type="SUPFAM" id="SSF47336">
    <property type="entry name" value="ACP-like"/>
    <property type="match status" value="1"/>
</dbReference>
<dbReference type="Gene3D" id="1.25.40.20">
    <property type="entry name" value="Ankyrin repeat-containing domain"/>
    <property type="match status" value="2"/>
</dbReference>
<feature type="region of interest" description="Disordered" evidence="2">
    <location>
        <begin position="1226"/>
        <end position="1272"/>
    </location>
</feature>
<evidence type="ECO:0000313" key="4">
    <source>
        <dbReference type="EMBL" id="EGD75650.1"/>
    </source>
</evidence>
<dbReference type="Proteomes" id="UP000007799">
    <property type="component" value="Unassembled WGS sequence"/>
</dbReference>
<feature type="compositionally biased region" description="Low complexity" evidence="2">
    <location>
        <begin position="1227"/>
        <end position="1249"/>
    </location>
</feature>
<dbReference type="InterPro" id="IPR036736">
    <property type="entry name" value="ACP-like_sf"/>
</dbReference>
<keyword evidence="5" id="KW-1185">Reference proteome</keyword>
<dbReference type="GeneID" id="16072131"/>
<dbReference type="GO" id="GO:0005737">
    <property type="term" value="C:cytoplasm"/>
    <property type="evidence" value="ECO:0007669"/>
    <property type="project" value="TreeGrafter"/>
</dbReference>
<dbReference type="InterPro" id="IPR020845">
    <property type="entry name" value="AMP-binding_CS"/>
</dbReference>
<feature type="region of interest" description="Disordered" evidence="2">
    <location>
        <begin position="1040"/>
        <end position="1066"/>
    </location>
</feature>
<protein>
    <recommendedName>
        <fullName evidence="3">AMP-dependent synthetase/ligase domain-containing protein</fullName>
    </recommendedName>
</protein>
<feature type="region of interest" description="Disordered" evidence="2">
    <location>
        <begin position="1331"/>
        <end position="1361"/>
    </location>
</feature>
<feature type="compositionally biased region" description="Basic residues" evidence="2">
    <location>
        <begin position="1346"/>
        <end position="1358"/>
    </location>
</feature>
<feature type="region of interest" description="Disordered" evidence="2">
    <location>
        <begin position="414"/>
        <end position="436"/>
    </location>
</feature>
<dbReference type="PANTHER" id="PTHR45527:SF1">
    <property type="entry name" value="FATTY ACID SYNTHASE"/>
    <property type="match status" value="1"/>
</dbReference>
<dbReference type="InterPro" id="IPR042099">
    <property type="entry name" value="ANL_N_sf"/>
</dbReference>
<keyword evidence="1" id="KW-0040">ANK repeat</keyword>
<evidence type="ECO:0000256" key="2">
    <source>
        <dbReference type="SAM" id="MobiDB-lite"/>
    </source>
</evidence>
<dbReference type="InParanoid" id="F2UGA0"/>
<feature type="region of interest" description="Disordered" evidence="2">
    <location>
        <begin position="464"/>
        <end position="510"/>
    </location>
</feature>
<dbReference type="InterPro" id="IPR006162">
    <property type="entry name" value="Ppantetheine_attach_site"/>
</dbReference>
<evidence type="ECO:0000256" key="1">
    <source>
        <dbReference type="PROSITE-ProRule" id="PRU00023"/>
    </source>
</evidence>
<dbReference type="InterPro" id="IPR036770">
    <property type="entry name" value="Ankyrin_rpt-contain_sf"/>
</dbReference>
<dbReference type="SUPFAM" id="SSF48403">
    <property type="entry name" value="Ankyrin repeat"/>
    <property type="match status" value="1"/>
</dbReference>
<dbReference type="Gene3D" id="1.10.1200.10">
    <property type="entry name" value="ACP-like"/>
    <property type="match status" value="1"/>
</dbReference>
<reference evidence="4" key="1">
    <citation type="submission" date="2009-08" db="EMBL/GenBank/DDBJ databases">
        <title>Annotation of Salpingoeca rosetta.</title>
        <authorList>
            <consortium name="The Broad Institute Genome Sequencing Platform"/>
            <person name="Russ C."/>
            <person name="Cuomo C."/>
            <person name="Burger G."/>
            <person name="Gray M.W."/>
            <person name="Holland P.W.H."/>
            <person name="King N."/>
            <person name="Lang F.B.F."/>
            <person name="Roger A.J."/>
            <person name="Ruiz-Trillo I."/>
            <person name="Young S.K."/>
            <person name="Zeng Q."/>
            <person name="Gargeya S."/>
            <person name="Alvarado L."/>
            <person name="Berlin A."/>
            <person name="Chapman S.B."/>
            <person name="Chen Z."/>
            <person name="Freedman E."/>
            <person name="Gellesch M."/>
            <person name="Goldberg J."/>
            <person name="Griggs A."/>
            <person name="Gujja S."/>
            <person name="Heilman E."/>
            <person name="Heiman D."/>
            <person name="Howarth C."/>
            <person name="Mehta T."/>
            <person name="Neiman D."/>
            <person name="Pearson M."/>
            <person name="Roberts A."/>
            <person name="Saif S."/>
            <person name="Shea T."/>
            <person name="Shenoy N."/>
            <person name="Sisk P."/>
            <person name="Stolte C."/>
            <person name="Sykes S."/>
            <person name="White J."/>
            <person name="Yandava C."/>
            <person name="Haas B."/>
            <person name="Nusbaum C."/>
            <person name="Birren B."/>
        </authorList>
    </citation>
    <scope>NUCLEOTIDE SEQUENCE [LARGE SCALE GENOMIC DNA]</scope>
    <source>
        <strain evidence="4">ATCC 50818</strain>
    </source>
</reference>
<dbReference type="PROSITE" id="PS00455">
    <property type="entry name" value="AMP_BINDING"/>
    <property type="match status" value="1"/>
</dbReference>
<organism evidence="5">
    <name type="scientific">Salpingoeca rosetta (strain ATCC 50818 / BSB-021)</name>
    <dbReference type="NCBI Taxonomy" id="946362"/>
    <lineage>
        <taxon>Eukaryota</taxon>
        <taxon>Choanoflagellata</taxon>
        <taxon>Craspedida</taxon>
        <taxon>Salpingoecidae</taxon>
        <taxon>Salpingoeca</taxon>
    </lineage>
</organism>
<feature type="compositionally biased region" description="Basic and acidic residues" evidence="2">
    <location>
        <begin position="736"/>
        <end position="746"/>
    </location>
</feature>
<feature type="repeat" description="ANK" evidence="1">
    <location>
        <begin position="1376"/>
        <end position="1408"/>
    </location>
</feature>
<dbReference type="eggNOG" id="KOG1178">
    <property type="taxonomic scope" value="Eukaryota"/>
</dbReference>
<accession>F2UGA0</accession>